<keyword evidence="2" id="KW-0472">Membrane</keyword>
<accession>A0AAV5AQ48</accession>
<evidence type="ECO:0000256" key="1">
    <source>
        <dbReference type="SAM" id="MobiDB-lite"/>
    </source>
</evidence>
<keyword evidence="4" id="KW-1185">Reference proteome</keyword>
<feature type="transmembrane region" description="Helical" evidence="2">
    <location>
        <begin position="421"/>
        <end position="441"/>
    </location>
</feature>
<comment type="caution">
    <text evidence="3">The sequence shown here is derived from an EMBL/GenBank/DDBJ whole genome shotgun (WGS) entry which is preliminary data.</text>
</comment>
<keyword evidence="2" id="KW-0812">Transmembrane</keyword>
<evidence type="ECO:0000313" key="3">
    <source>
        <dbReference type="EMBL" id="GJJ14020.1"/>
    </source>
</evidence>
<feature type="transmembrane region" description="Helical" evidence="2">
    <location>
        <begin position="124"/>
        <end position="147"/>
    </location>
</feature>
<dbReference type="AlphaFoldDB" id="A0AAV5AQ48"/>
<feature type="transmembrane region" description="Helical" evidence="2">
    <location>
        <begin position="390"/>
        <end position="409"/>
    </location>
</feature>
<gene>
    <name evidence="3" type="ORF">Clacol_008277</name>
</gene>
<dbReference type="EMBL" id="BPWL01000009">
    <property type="protein sequence ID" value="GJJ14020.1"/>
    <property type="molecule type" value="Genomic_DNA"/>
</dbReference>
<reference evidence="3" key="1">
    <citation type="submission" date="2021-10" db="EMBL/GenBank/DDBJ databases">
        <title>De novo Genome Assembly of Clathrus columnatus (Basidiomycota, Fungi) Using Illumina and Nanopore Sequence Data.</title>
        <authorList>
            <person name="Ogiso-Tanaka E."/>
            <person name="Itagaki H."/>
            <person name="Hosoya T."/>
            <person name="Hosaka K."/>
        </authorList>
    </citation>
    <scope>NUCLEOTIDE SEQUENCE</scope>
    <source>
        <strain evidence="3">MO-923</strain>
    </source>
</reference>
<feature type="transmembrane region" description="Helical" evidence="2">
    <location>
        <begin position="162"/>
        <end position="185"/>
    </location>
</feature>
<feature type="region of interest" description="Disordered" evidence="1">
    <location>
        <begin position="1"/>
        <end position="100"/>
    </location>
</feature>
<dbReference type="Proteomes" id="UP001050691">
    <property type="component" value="Unassembled WGS sequence"/>
</dbReference>
<keyword evidence="2" id="KW-1133">Transmembrane helix</keyword>
<feature type="compositionally biased region" description="Acidic residues" evidence="1">
    <location>
        <begin position="67"/>
        <end position="100"/>
    </location>
</feature>
<name>A0AAV5AQ48_9AGAM</name>
<evidence type="ECO:0000313" key="4">
    <source>
        <dbReference type="Proteomes" id="UP001050691"/>
    </source>
</evidence>
<organism evidence="3 4">
    <name type="scientific">Clathrus columnatus</name>
    <dbReference type="NCBI Taxonomy" id="1419009"/>
    <lineage>
        <taxon>Eukaryota</taxon>
        <taxon>Fungi</taxon>
        <taxon>Dikarya</taxon>
        <taxon>Basidiomycota</taxon>
        <taxon>Agaricomycotina</taxon>
        <taxon>Agaricomycetes</taxon>
        <taxon>Phallomycetidae</taxon>
        <taxon>Phallales</taxon>
        <taxon>Clathraceae</taxon>
        <taxon>Clathrus</taxon>
    </lineage>
</organism>
<sequence>MPRVAIVAAASNGSQSGIRRQSNRSSEASQRYQRQQMSHKGNRGFDEVGRRSYNRSGSKRSKYGAVDDNEVDADSEEEEGVDDGDEFENEHDGGDPDDQAYEYDELEDYTYSLSPSSYKRKMRLYALVPLTAGLTLLFFTLLQMYIWPSTSTPSSSGVGTTFSLLLLGIAFWTVSFALRIPLFLLSSHLFYSKPIIIPLVSCALQVLCQEILRFSSIALAQVSVTGKVRVGDPSFSHIWTIALGWAMADVVVSIWQGYTQLGLYSDIVSPPTKYLPEYGYNRHPETGALELRAQARSELESLYGVPVPEIPISISCLLRVDTIMLSVALFLLISFSYLSHLPIPSSLSRLGGAIKTSNLTAVRSIKPPHFATASASASALPLNSLRQFTSTLPTFLGVTAFHMLLGFAWTPNVLPIIGLHVASYCSCIAALGALFVGLGWWDGI</sequence>
<feature type="transmembrane region" description="Helical" evidence="2">
    <location>
        <begin position="323"/>
        <end position="343"/>
    </location>
</feature>
<protein>
    <submittedName>
        <fullName evidence="3">Uncharacterized protein</fullName>
    </submittedName>
</protein>
<evidence type="ECO:0000256" key="2">
    <source>
        <dbReference type="SAM" id="Phobius"/>
    </source>
</evidence>
<feature type="compositionally biased region" description="Polar residues" evidence="1">
    <location>
        <begin position="11"/>
        <end position="39"/>
    </location>
</feature>
<proteinExistence type="predicted"/>